<dbReference type="GeneID" id="28873065"/>
<dbReference type="InterPro" id="IPR001453">
    <property type="entry name" value="MoaB/Mog_dom"/>
</dbReference>
<gene>
    <name evidence="2" type="ORF">CH63R_13984</name>
</gene>
<accession>A0A1B7XSJ2</accession>
<reference evidence="3" key="1">
    <citation type="journal article" date="2017" name="BMC Genomics">
        <title>Gapless genome assembly of Colletotrichum higginsianum reveals chromosome structure and association of transposable elements with secondary metabolite gene clusters.</title>
        <authorList>
            <person name="Dallery J.-F."/>
            <person name="Lapalu N."/>
            <person name="Zampounis A."/>
            <person name="Pigne S."/>
            <person name="Luyten I."/>
            <person name="Amselem J."/>
            <person name="Wittenberg A.H.J."/>
            <person name="Zhou S."/>
            <person name="de Queiroz M.V."/>
            <person name="Robin G.P."/>
            <person name="Auger A."/>
            <person name="Hainaut M."/>
            <person name="Henrissat B."/>
            <person name="Kim K.-T."/>
            <person name="Lee Y.-H."/>
            <person name="Lespinet O."/>
            <person name="Schwartz D.C."/>
            <person name="Thon M.R."/>
            <person name="O'Connell R.J."/>
        </authorList>
    </citation>
    <scope>NUCLEOTIDE SEQUENCE [LARGE SCALE GENOMIC DNA]</scope>
    <source>
        <strain evidence="3">IMI 349063</strain>
    </source>
</reference>
<dbReference type="Gene3D" id="3.40.980.10">
    <property type="entry name" value="MoaB/Mog-like domain"/>
    <property type="match status" value="1"/>
</dbReference>
<dbReference type="OrthoDB" id="448496at2759"/>
<dbReference type="Pfam" id="PF00994">
    <property type="entry name" value="MoCF_biosynth"/>
    <property type="match status" value="1"/>
</dbReference>
<dbReference type="Proteomes" id="UP000092177">
    <property type="component" value="Chromosome 10"/>
</dbReference>
<dbReference type="KEGG" id="chig:CH63R_13984"/>
<keyword evidence="3" id="KW-1185">Reference proteome</keyword>
<dbReference type="GO" id="GO:0047884">
    <property type="term" value="F:FAD diphosphatase activity"/>
    <property type="evidence" value="ECO:0007669"/>
    <property type="project" value="TreeGrafter"/>
</dbReference>
<organism evidence="2 3">
    <name type="scientific">Colletotrichum higginsianum (strain IMI 349063)</name>
    <name type="common">Crucifer anthracnose fungus</name>
    <dbReference type="NCBI Taxonomy" id="759273"/>
    <lineage>
        <taxon>Eukaryota</taxon>
        <taxon>Fungi</taxon>
        <taxon>Dikarya</taxon>
        <taxon>Ascomycota</taxon>
        <taxon>Pezizomycotina</taxon>
        <taxon>Sordariomycetes</taxon>
        <taxon>Hypocreomycetidae</taxon>
        <taxon>Glomerellales</taxon>
        <taxon>Glomerellaceae</taxon>
        <taxon>Colletotrichum</taxon>
        <taxon>Colletotrichum destructivum species complex</taxon>
    </lineage>
</organism>
<comment type="caution">
    <text evidence="2">The sequence shown here is derived from an EMBL/GenBank/DDBJ whole genome shotgun (WGS) entry which is preliminary data.</text>
</comment>
<dbReference type="InterPro" id="IPR036425">
    <property type="entry name" value="MoaB/Mog-like_dom_sf"/>
</dbReference>
<feature type="domain" description="MoaB/Mog" evidence="1">
    <location>
        <begin position="52"/>
        <end position="258"/>
    </location>
</feature>
<evidence type="ECO:0000313" key="3">
    <source>
        <dbReference type="Proteomes" id="UP000092177"/>
    </source>
</evidence>
<dbReference type="RefSeq" id="XP_018151276.1">
    <property type="nucleotide sequence ID" value="XM_018308958.1"/>
</dbReference>
<dbReference type="VEuPathDB" id="FungiDB:CH63R_13984"/>
<dbReference type="AlphaFoldDB" id="A0A1B7XSJ2"/>
<dbReference type="PANTHER" id="PTHR47675:SF1">
    <property type="entry name" value="MOLYBDOPTERIN BINDING DOMAIN PROTEIN (AFU_ORTHOLOGUE AFUA_5G11210)"/>
    <property type="match status" value="1"/>
</dbReference>
<dbReference type="SUPFAM" id="SSF53218">
    <property type="entry name" value="Molybdenum cofactor biosynthesis proteins"/>
    <property type="match status" value="1"/>
</dbReference>
<dbReference type="PANTHER" id="PTHR47675">
    <property type="entry name" value="MOLYBDOPTERIN BINDING DOMAIN PROTEIN (AFU_ORTHOLOGUE AFUA_5G11210)"/>
    <property type="match status" value="1"/>
</dbReference>
<dbReference type="Pfam" id="PF24102">
    <property type="entry name" value="FLAD1_M"/>
    <property type="match status" value="1"/>
</dbReference>
<dbReference type="InterPro" id="IPR056596">
    <property type="entry name" value="FLAD1_M"/>
</dbReference>
<dbReference type="SMART" id="SM00852">
    <property type="entry name" value="MoCF_biosynth"/>
    <property type="match status" value="1"/>
</dbReference>
<evidence type="ECO:0000313" key="2">
    <source>
        <dbReference type="EMBL" id="OBR02758.1"/>
    </source>
</evidence>
<name>A0A1B7XSJ2_COLHI</name>
<proteinExistence type="predicted"/>
<dbReference type="GO" id="GO:0042726">
    <property type="term" value="P:flavin-containing compound metabolic process"/>
    <property type="evidence" value="ECO:0007669"/>
    <property type="project" value="TreeGrafter"/>
</dbReference>
<sequence>MFARLTQLSRHIPSAQTLTQAVKPAFPLSGLARARIMVSADERNTRTIHTAACLIIGDEVLGGKVSPCAVAFRPIVHMSAFGSVHDRCRGRAYVDQLPQTNSAYMAKWCFSLGINLKRVEVIEDDESEIVEAVRRMSDRYDFVVTRHDDITYQSIAKAFDLPLVLNQDAFERMKRLSKPHPNQPHFDWDVDSPALQAKLRMVILPTDEKRDPSKQFLFPHEDLWVPVNVVNGNIHILPGVPRLFEKLLDGLKPSIVPRLTDPEGKGLCRVLISTPLPESAVAGYLTQLAAKVEPKGVKVGSYPRWEQNGTVTLVGRDQAFIESIVDEVVEGVQGKRVYAEGEDDTTAKAGKGIE</sequence>
<protein>
    <submittedName>
        <fullName evidence="2">Molybdenum cofactor synthesis domain-containing protein</fullName>
    </submittedName>
</protein>
<evidence type="ECO:0000259" key="1">
    <source>
        <dbReference type="SMART" id="SM00852"/>
    </source>
</evidence>
<dbReference type="EMBL" id="LTAN01000010">
    <property type="protein sequence ID" value="OBR02758.1"/>
    <property type="molecule type" value="Genomic_DNA"/>
</dbReference>